<feature type="domain" description="PASTA" evidence="2">
    <location>
        <begin position="309"/>
        <end position="374"/>
    </location>
</feature>
<feature type="domain" description="PASTA" evidence="2">
    <location>
        <begin position="173"/>
        <end position="237"/>
    </location>
</feature>
<comment type="caution">
    <text evidence="3">The sequence shown here is derived from an EMBL/GenBank/DDBJ whole genome shotgun (WGS) entry which is preliminary data.</text>
</comment>
<sequence>MGASAMRPDVVHPGGDLPAVRRILVRLLAALLVSAATLTVCAPSHAQMRPSCDQLPLAERETARRQGICIDEPRRERIPIAPRPDPRLEIRPDSRTGPVRPADDVAPAHVRIPSFIGQDYRVARRTLLGESYGMRVVTDTRASSRPRGEVVDQKPRDTEVPRGTTVLLVLSDGSLVAVPPVRRMPVARALDTLQAEGLMGEQIARQSDAPAGTVIAQDPDAGREVARGSSVRLTVASARPAPEPAPRVWVPSYIGRPADLARRELAREHHLSARTVISASSAARDEVIDQSPVETRVPSGTTVTLHVSDASLVRVPAVRKRDEALAVTMLRRSGLSARIVREVAQTRPGTVIAQDPGADSEVPRGSVVRLTVATEPAPPPQP</sequence>
<dbReference type="CDD" id="cd06577">
    <property type="entry name" value="PASTA_pknB"/>
    <property type="match status" value="4"/>
</dbReference>
<dbReference type="SMART" id="SM00740">
    <property type="entry name" value="PASTA"/>
    <property type="match status" value="4"/>
</dbReference>
<name>A0ABX1NP74_9RHOO</name>
<dbReference type="Gene3D" id="3.30.10.20">
    <property type="match status" value="4"/>
</dbReference>
<dbReference type="RefSeq" id="WP_169143362.1">
    <property type="nucleotide sequence ID" value="NZ_WTVS01000104.1"/>
</dbReference>
<feature type="region of interest" description="Disordered" evidence="1">
    <location>
        <begin position="78"/>
        <end position="104"/>
    </location>
</feature>
<organism evidence="3 4">
    <name type="scientific">Aromatoleum toluolicum</name>
    <dbReference type="NCBI Taxonomy" id="90060"/>
    <lineage>
        <taxon>Bacteria</taxon>
        <taxon>Pseudomonadati</taxon>
        <taxon>Pseudomonadota</taxon>
        <taxon>Betaproteobacteria</taxon>
        <taxon>Rhodocyclales</taxon>
        <taxon>Rhodocyclaceae</taxon>
        <taxon>Aromatoleum</taxon>
    </lineage>
</organism>
<protein>
    <submittedName>
        <fullName evidence="3">PASTA domain-containing protein</fullName>
    </submittedName>
</protein>
<dbReference type="Pfam" id="PF03793">
    <property type="entry name" value="PASTA"/>
    <property type="match status" value="4"/>
</dbReference>
<keyword evidence="4" id="KW-1185">Reference proteome</keyword>
<evidence type="ECO:0000313" key="4">
    <source>
        <dbReference type="Proteomes" id="UP000634522"/>
    </source>
</evidence>
<reference evidence="3 4" key="1">
    <citation type="submission" date="2019-12" db="EMBL/GenBank/DDBJ databases">
        <title>Comparative genomics gives insights into the taxonomy of the Azoarcus-Aromatoleum group and reveals separate origins of nif in the plant-associated Azoarcus and non-plant-associated Aromatoleum sub-groups.</title>
        <authorList>
            <person name="Lafos M."/>
            <person name="Maluk M."/>
            <person name="Batista M."/>
            <person name="Junghare M."/>
            <person name="Carmona M."/>
            <person name="Faoro H."/>
            <person name="Cruz L.M."/>
            <person name="Battistoni F."/>
            <person name="De Souza E."/>
            <person name="Pedrosa F."/>
            <person name="Chen W.-M."/>
            <person name="Poole P.S."/>
            <person name="Dixon R.A."/>
            <person name="James E.K."/>
        </authorList>
    </citation>
    <scope>NUCLEOTIDE SEQUENCE [LARGE SCALE GENOMIC DNA]</scope>
    <source>
        <strain evidence="3 4">T</strain>
    </source>
</reference>
<feature type="compositionally biased region" description="Basic and acidic residues" evidence="1">
    <location>
        <begin position="78"/>
        <end position="94"/>
    </location>
</feature>
<dbReference type="EMBL" id="WTVS01000104">
    <property type="protein sequence ID" value="NMG00854.1"/>
    <property type="molecule type" value="Genomic_DNA"/>
</dbReference>
<evidence type="ECO:0000259" key="2">
    <source>
        <dbReference type="PROSITE" id="PS51178"/>
    </source>
</evidence>
<proteinExistence type="predicted"/>
<accession>A0ABX1NP74</accession>
<dbReference type="InterPro" id="IPR005543">
    <property type="entry name" value="PASTA_dom"/>
</dbReference>
<evidence type="ECO:0000256" key="1">
    <source>
        <dbReference type="SAM" id="MobiDB-lite"/>
    </source>
</evidence>
<feature type="domain" description="PASTA" evidence="2">
    <location>
        <begin position="106"/>
        <end position="172"/>
    </location>
</feature>
<evidence type="ECO:0000313" key="3">
    <source>
        <dbReference type="EMBL" id="NMG00854.1"/>
    </source>
</evidence>
<dbReference type="PROSITE" id="PS51178">
    <property type="entry name" value="PASTA"/>
    <property type="match status" value="3"/>
</dbReference>
<dbReference type="Proteomes" id="UP000634522">
    <property type="component" value="Unassembled WGS sequence"/>
</dbReference>
<feature type="non-terminal residue" evidence="3">
    <location>
        <position position="382"/>
    </location>
</feature>
<gene>
    <name evidence="3" type="ORF">GPA27_26075</name>
</gene>